<accession>A0A0H2R640</accession>
<gene>
    <name evidence="1" type="ORF">SCHPADRAFT_932557</name>
</gene>
<sequence length="557" mass="63629">MGMGWRKVGDDRQELCRLLDYLLGGVQTLKSSVQSGRRLGGEGEMKVDLKELWYSGSYRHRAGDSNHPTIQETQMALRQMKDAKSLLSTISKSLDEAIQTITDDTFDDCRAAGFSLLPDDLLTYIFEMHVEDSVSSEQYMFYNRAPRNLASVSKHFRRVALAHSGIWKHNSLGDSRESLLLYKERCPNPIIHIHKSDDIPSAEADKLHMYPSQQWRGLRITYRDKEDGHLYFRDLNPIIETPLAALEDLMICNDNMFARRDEFGQLIPRSIHLDGDSLRTLSSWQMPKLTHLDLRNVLPLAPLQCGNVTSLTVNVKTYCGQSEDLNVVAFRNLLQSMPKIQSLHIALRDMDRTFNETSSDPVSLPDLTSLRFEVGGTTSNLVINQIMELVDTSTLTRLTLKFFLIGEHVLDGCVSAIFDRKSSTSRVGHIAFMKVEEFSLEVTSFRISDGTFISMFSAIPNAHTISLELPENVELPFADIPKKLGVLQRLRSLHIKFPRRLTDYYTNHLINLNRFFKNGNCKELEKLEVDYQRPVYATMAKAHLREMLGERVYLMDD</sequence>
<dbReference type="EMBL" id="KQ086150">
    <property type="protein sequence ID" value="KLO07265.1"/>
    <property type="molecule type" value="Genomic_DNA"/>
</dbReference>
<dbReference type="SUPFAM" id="SSF52047">
    <property type="entry name" value="RNI-like"/>
    <property type="match status" value="1"/>
</dbReference>
<organism evidence="1 2">
    <name type="scientific">Schizopora paradoxa</name>
    <dbReference type="NCBI Taxonomy" id="27342"/>
    <lineage>
        <taxon>Eukaryota</taxon>
        <taxon>Fungi</taxon>
        <taxon>Dikarya</taxon>
        <taxon>Basidiomycota</taxon>
        <taxon>Agaricomycotina</taxon>
        <taxon>Agaricomycetes</taxon>
        <taxon>Hymenochaetales</taxon>
        <taxon>Schizoporaceae</taxon>
        <taxon>Schizopora</taxon>
    </lineage>
</organism>
<dbReference type="InParanoid" id="A0A0H2R640"/>
<name>A0A0H2R640_9AGAM</name>
<dbReference type="Proteomes" id="UP000053477">
    <property type="component" value="Unassembled WGS sequence"/>
</dbReference>
<dbReference type="Gene3D" id="3.80.10.10">
    <property type="entry name" value="Ribonuclease Inhibitor"/>
    <property type="match status" value="1"/>
</dbReference>
<evidence type="ECO:0000313" key="2">
    <source>
        <dbReference type="Proteomes" id="UP000053477"/>
    </source>
</evidence>
<dbReference type="AlphaFoldDB" id="A0A0H2R640"/>
<evidence type="ECO:0008006" key="3">
    <source>
        <dbReference type="Google" id="ProtNLM"/>
    </source>
</evidence>
<proteinExistence type="predicted"/>
<reference evidence="1 2" key="1">
    <citation type="submission" date="2015-04" db="EMBL/GenBank/DDBJ databases">
        <title>Complete genome sequence of Schizopora paradoxa KUC8140, a cosmopolitan wood degrader in East Asia.</title>
        <authorList>
            <consortium name="DOE Joint Genome Institute"/>
            <person name="Min B."/>
            <person name="Park H."/>
            <person name="Jang Y."/>
            <person name="Kim J.-J."/>
            <person name="Kim K.H."/>
            <person name="Pangilinan J."/>
            <person name="Lipzen A."/>
            <person name="Riley R."/>
            <person name="Grigoriev I.V."/>
            <person name="Spatafora J.W."/>
            <person name="Choi I.-G."/>
        </authorList>
    </citation>
    <scope>NUCLEOTIDE SEQUENCE [LARGE SCALE GENOMIC DNA]</scope>
    <source>
        <strain evidence="1 2">KUC8140</strain>
    </source>
</reference>
<protein>
    <recommendedName>
        <fullName evidence="3">F-box domain-containing protein</fullName>
    </recommendedName>
</protein>
<dbReference type="InterPro" id="IPR032675">
    <property type="entry name" value="LRR_dom_sf"/>
</dbReference>
<keyword evidence="2" id="KW-1185">Reference proteome</keyword>
<evidence type="ECO:0000313" key="1">
    <source>
        <dbReference type="EMBL" id="KLO07265.1"/>
    </source>
</evidence>